<reference evidence="3" key="1">
    <citation type="submission" date="2017-02" db="UniProtKB">
        <authorList>
            <consortium name="WormBaseParasite"/>
        </authorList>
    </citation>
    <scope>IDENTIFICATION</scope>
</reference>
<proteinExistence type="predicted"/>
<name>A0A0M3I5Z2_ASCLU</name>
<feature type="region of interest" description="Disordered" evidence="1">
    <location>
        <begin position="41"/>
        <end position="64"/>
    </location>
</feature>
<keyword evidence="2" id="KW-1185">Reference proteome</keyword>
<sequence length="119" mass="13163">MTLVLEDKPSRGSPVMGNWCRRKVIVGARVGGHHLEQRATQAKSHRWCTGGGSSSGAARNPSRLRPGAQWDVIVGSSCGHGLVSAHKRWRQVDGVSGTWNGYQLRCCCDRQRRMEQQHS</sequence>
<protein>
    <submittedName>
        <fullName evidence="3">Uncharacterized protein</fullName>
    </submittedName>
</protein>
<evidence type="ECO:0000313" key="3">
    <source>
        <dbReference type="WBParaSite" id="ALUE_0001241401-mRNA-1"/>
    </source>
</evidence>
<evidence type="ECO:0000256" key="1">
    <source>
        <dbReference type="SAM" id="MobiDB-lite"/>
    </source>
</evidence>
<accession>A0A0M3I5Z2</accession>
<evidence type="ECO:0000313" key="2">
    <source>
        <dbReference type="Proteomes" id="UP000036681"/>
    </source>
</evidence>
<dbReference type="Proteomes" id="UP000036681">
    <property type="component" value="Unplaced"/>
</dbReference>
<dbReference type="AlphaFoldDB" id="A0A0M3I5Z2"/>
<dbReference type="WBParaSite" id="ALUE_0001241401-mRNA-1">
    <property type="protein sequence ID" value="ALUE_0001241401-mRNA-1"/>
    <property type="gene ID" value="ALUE_0001241401"/>
</dbReference>
<organism evidence="2 3">
    <name type="scientific">Ascaris lumbricoides</name>
    <name type="common">Giant roundworm</name>
    <dbReference type="NCBI Taxonomy" id="6252"/>
    <lineage>
        <taxon>Eukaryota</taxon>
        <taxon>Metazoa</taxon>
        <taxon>Ecdysozoa</taxon>
        <taxon>Nematoda</taxon>
        <taxon>Chromadorea</taxon>
        <taxon>Rhabditida</taxon>
        <taxon>Spirurina</taxon>
        <taxon>Ascaridomorpha</taxon>
        <taxon>Ascaridoidea</taxon>
        <taxon>Ascarididae</taxon>
        <taxon>Ascaris</taxon>
    </lineage>
</organism>